<gene>
    <name evidence="3" type="ORF">BEMITA_LOCUS7280</name>
</gene>
<feature type="chain" id="PRO_5040311703" evidence="2">
    <location>
        <begin position="21"/>
        <end position="277"/>
    </location>
</feature>
<evidence type="ECO:0000313" key="4">
    <source>
        <dbReference type="Proteomes" id="UP001152759"/>
    </source>
</evidence>
<dbReference type="AlphaFoldDB" id="A0A9P0ACE8"/>
<organism evidence="3 4">
    <name type="scientific">Bemisia tabaci</name>
    <name type="common">Sweetpotato whitefly</name>
    <name type="synonym">Aleurodes tabaci</name>
    <dbReference type="NCBI Taxonomy" id="7038"/>
    <lineage>
        <taxon>Eukaryota</taxon>
        <taxon>Metazoa</taxon>
        <taxon>Ecdysozoa</taxon>
        <taxon>Arthropoda</taxon>
        <taxon>Hexapoda</taxon>
        <taxon>Insecta</taxon>
        <taxon>Pterygota</taxon>
        <taxon>Neoptera</taxon>
        <taxon>Paraneoptera</taxon>
        <taxon>Hemiptera</taxon>
        <taxon>Sternorrhyncha</taxon>
        <taxon>Aleyrodoidea</taxon>
        <taxon>Aleyrodidae</taxon>
        <taxon>Aleyrodinae</taxon>
        <taxon>Bemisia</taxon>
    </lineage>
</organism>
<keyword evidence="4" id="KW-1185">Reference proteome</keyword>
<feature type="signal peptide" evidence="2">
    <location>
        <begin position="1"/>
        <end position="20"/>
    </location>
</feature>
<keyword evidence="1" id="KW-0812">Transmembrane</keyword>
<reference evidence="3" key="1">
    <citation type="submission" date="2021-12" db="EMBL/GenBank/DDBJ databases">
        <authorList>
            <person name="King R."/>
        </authorList>
    </citation>
    <scope>NUCLEOTIDE SEQUENCE</scope>
</reference>
<keyword evidence="1" id="KW-1133">Transmembrane helix</keyword>
<dbReference type="EMBL" id="OU963865">
    <property type="protein sequence ID" value="CAH0388363.1"/>
    <property type="molecule type" value="Genomic_DNA"/>
</dbReference>
<feature type="transmembrane region" description="Helical" evidence="1">
    <location>
        <begin position="105"/>
        <end position="125"/>
    </location>
</feature>
<evidence type="ECO:0000256" key="1">
    <source>
        <dbReference type="SAM" id="Phobius"/>
    </source>
</evidence>
<accession>A0A9P0ACE8</accession>
<proteinExistence type="predicted"/>
<feature type="transmembrane region" description="Helical" evidence="1">
    <location>
        <begin position="79"/>
        <end position="99"/>
    </location>
</feature>
<dbReference type="Proteomes" id="UP001152759">
    <property type="component" value="Chromosome 4"/>
</dbReference>
<evidence type="ECO:0000256" key="2">
    <source>
        <dbReference type="SAM" id="SignalP"/>
    </source>
</evidence>
<keyword evidence="2" id="KW-0732">Signal</keyword>
<sequence>MKQNQTIVNMFFDVFVCVIAVSLPLSQQCERNSTNTAIKSVISQLSELEHLLKNNVTSREDELPSFDVDAGRGHKDHGLLYLIPLFVGTKTAGLTAAAFTVIKLFIIQAFVFSKLALLSLSYLVLKKLLQYNSIHVHKMVSSPSSSFGLHDYMPGLQLDTAGTSTDPFHAQDPAHYSTILQSPDSQHQAFIGTAHQEDSTNGFTPSSEFTGLGAHASPDLQGQFSIASQSKVVRPSNDTNKADDRIFRTYPSLARRRVFYPAGVTHFSGALRQRLTH</sequence>
<protein>
    <submittedName>
        <fullName evidence="3">Uncharacterized protein</fullName>
    </submittedName>
</protein>
<name>A0A9P0ACE8_BEMTA</name>
<keyword evidence="1" id="KW-0472">Membrane</keyword>
<evidence type="ECO:0000313" key="3">
    <source>
        <dbReference type="EMBL" id="CAH0388363.1"/>
    </source>
</evidence>
<dbReference type="KEGG" id="btab:109030037"/>